<feature type="domain" description="Peptidase S49" evidence="4">
    <location>
        <begin position="122"/>
        <end position="267"/>
    </location>
</feature>
<gene>
    <name evidence="5" type="ORF">EJ104_04220</name>
</gene>
<dbReference type="AlphaFoldDB" id="A0A3S0I788"/>
<dbReference type="Gene3D" id="3.90.226.10">
    <property type="entry name" value="2-enoyl-CoA Hydratase, Chain A, domain 1"/>
    <property type="match status" value="1"/>
</dbReference>
<evidence type="ECO:0000256" key="3">
    <source>
        <dbReference type="SAM" id="SignalP"/>
    </source>
</evidence>
<sequence length="439" mass="46580">MKKDSPLSLFLARPVAMLPYALAALEETIRAGPPEPERRAEAAPISQQSGAVAIIRMHGPVWAGAPEWLRNYMALTDPYEVTAAVNAALGNADIVGIVLDINSPGGMVEGVDAAAEAIRNAATQKPVIGCVRDLAASAAYWMASGATQILTSRTSMVGSIGTYIRWTDSSALYSEMGMQVHVYRSGNLKAPGQPGEPHNAQVDETYSSVVEDTNAVFLRAVGLGRGVTPAQVTERWASGRCWVGENAVAVGVADALGSLSDAVQLAAGNRVLTRRAADVEIVRTAEAPTQEEPEMNEETLKLLGLKADATPEQVQAAIQKRDAQARADVLAQLGIEDEETPDLKALAAQAADGVQYRQSLVERLRAATITQQGNDEVGQQAAERAAKVWGSAEIGDLRAEVERLEGQRESSLPAGRVAKTATEQVPTKKRPSARAYGRV</sequence>
<evidence type="ECO:0000313" key="5">
    <source>
        <dbReference type="EMBL" id="RTR29056.1"/>
    </source>
</evidence>
<organism evidence="5 6">
    <name type="scientific">Deinococcus radiophilus</name>
    <dbReference type="NCBI Taxonomy" id="32062"/>
    <lineage>
        <taxon>Bacteria</taxon>
        <taxon>Thermotogati</taxon>
        <taxon>Deinococcota</taxon>
        <taxon>Deinococci</taxon>
        <taxon>Deinococcales</taxon>
        <taxon>Deinococcaceae</taxon>
        <taxon>Deinococcus</taxon>
    </lineage>
</organism>
<comment type="caution">
    <text evidence="5">The sequence shown here is derived from an EMBL/GenBank/DDBJ whole genome shotgun (WGS) entry which is preliminary data.</text>
</comment>
<dbReference type="RefSeq" id="WP_126351511.1">
    <property type="nucleotide sequence ID" value="NZ_CP086380.1"/>
</dbReference>
<accession>A0A3S0I788</accession>
<dbReference type="GO" id="GO:0008233">
    <property type="term" value="F:peptidase activity"/>
    <property type="evidence" value="ECO:0007669"/>
    <property type="project" value="InterPro"/>
</dbReference>
<dbReference type="CDD" id="cd07022">
    <property type="entry name" value="S49_Sppa_36K_type"/>
    <property type="match status" value="1"/>
</dbReference>
<feature type="region of interest" description="Disordered" evidence="2">
    <location>
        <begin position="405"/>
        <end position="439"/>
    </location>
</feature>
<dbReference type="GO" id="GO:0006508">
    <property type="term" value="P:proteolysis"/>
    <property type="evidence" value="ECO:0007669"/>
    <property type="project" value="InterPro"/>
</dbReference>
<feature type="chain" id="PRO_5018734665" description="Peptidase S49 domain-containing protein" evidence="3">
    <location>
        <begin position="24"/>
        <end position="439"/>
    </location>
</feature>
<feature type="signal peptide" evidence="3">
    <location>
        <begin position="1"/>
        <end position="23"/>
    </location>
</feature>
<dbReference type="SUPFAM" id="SSF52096">
    <property type="entry name" value="ClpP/crotonase"/>
    <property type="match status" value="1"/>
</dbReference>
<dbReference type="PANTHER" id="PTHR42987:SF4">
    <property type="entry name" value="PROTEASE SOHB-RELATED"/>
    <property type="match status" value="1"/>
</dbReference>
<dbReference type="OrthoDB" id="57985at2"/>
<evidence type="ECO:0000259" key="4">
    <source>
        <dbReference type="Pfam" id="PF01343"/>
    </source>
</evidence>
<comment type="similarity">
    <text evidence="1">Belongs to the peptidase S49 family.</text>
</comment>
<dbReference type="EMBL" id="RXPE01000005">
    <property type="protein sequence ID" value="RTR29056.1"/>
    <property type="molecule type" value="Genomic_DNA"/>
</dbReference>
<keyword evidence="6" id="KW-1185">Reference proteome</keyword>
<dbReference type="InterPro" id="IPR033855">
    <property type="entry name" value="Protein_C"/>
</dbReference>
<dbReference type="Proteomes" id="UP000277766">
    <property type="component" value="Unassembled WGS sequence"/>
</dbReference>
<dbReference type="PANTHER" id="PTHR42987">
    <property type="entry name" value="PEPTIDASE S49"/>
    <property type="match status" value="1"/>
</dbReference>
<evidence type="ECO:0000256" key="1">
    <source>
        <dbReference type="ARBA" id="ARBA00008683"/>
    </source>
</evidence>
<dbReference type="Pfam" id="PF01343">
    <property type="entry name" value="Peptidase_S49"/>
    <property type="match status" value="1"/>
</dbReference>
<keyword evidence="3" id="KW-0732">Signal</keyword>
<dbReference type="InterPro" id="IPR002142">
    <property type="entry name" value="Peptidase_S49"/>
</dbReference>
<evidence type="ECO:0000256" key="2">
    <source>
        <dbReference type="SAM" id="MobiDB-lite"/>
    </source>
</evidence>
<evidence type="ECO:0000313" key="6">
    <source>
        <dbReference type="Proteomes" id="UP000277766"/>
    </source>
</evidence>
<reference evidence="5 6" key="1">
    <citation type="submission" date="2018-12" db="EMBL/GenBank/DDBJ databases">
        <title>Deinococcus radiophilus ATCC 27603 genome sequencing and assembly.</title>
        <authorList>
            <person name="Maclea K.S."/>
            <person name="Maynard C.R."/>
        </authorList>
    </citation>
    <scope>NUCLEOTIDE SEQUENCE [LARGE SCALE GENOMIC DNA]</scope>
    <source>
        <strain evidence="5 6">ATCC 27603</strain>
    </source>
</reference>
<name>A0A3S0I788_9DEIO</name>
<dbReference type="InterPro" id="IPR029045">
    <property type="entry name" value="ClpP/crotonase-like_dom_sf"/>
</dbReference>
<proteinExistence type="inferred from homology"/>
<protein>
    <recommendedName>
        <fullName evidence="4">Peptidase S49 domain-containing protein</fullName>
    </recommendedName>
</protein>